<dbReference type="InterPro" id="IPR036770">
    <property type="entry name" value="Ankyrin_rpt-contain_sf"/>
</dbReference>
<dbReference type="Gene3D" id="3.40.50.300">
    <property type="entry name" value="P-loop containing nucleotide triphosphate hydrolases"/>
    <property type="match status" value="1"/>
</dbReference>
<dbReference type="AlphaFoldDB" id="A0AAE0PBD5"/>
<dbReference type="Gene3D" id="1.25.40.20">
    <property type="entry name" value="Ankyrin repeat-containing domain"/>
    <property type="match status" value="1"/>
</dbReference>
<dbReference type="PANTHER" id="PTHR10039:SF14">
    <property type="entry name" value="NACHT DOMAIN-CONTAINING PROTEIN"/>
    <property type="match status" value="1"/>
</dbReference>
<feature type="region of interest" description="Disordered" evidence="3">
    <location>
        <begin position="875"/>
        <end position="899"/>
    </location>
</feature>
<evidence type="ECO:0000313" key="6">
    <source>
        <dbReference type="Proteomes" id="UP001281003"/>
    </source>
</evidence>
<dbReference type="Proteomes" id="UP001281003">
    <property type="component" value="Unassembled WGS sequence"/>
</dbReference>
<keyword evidence="6" id="KW-1185">Reference proteome</keyword>
<name>A0AAE0PBD5_SORBR</name>
<feature type="domain" description="Nephrocystin 3-like N-terminal" evidence="4">
    <location>
        <begin position="41"/>
        <end position="153"/>
    </location>
</feature>
<comment type="caution">
    <text evidence="5">The sequence shown here is derived from an EMBL/GenBank/DDBJ whole genome shotgun (WGS) entry which is preliminary data.</text>
</comment>
<dbReference type="PANTHER" id="PTHR10039">
    <property type="entry name" value="AMELOGENIN"/>
    <property type="match status" value="1"/>
</dbReference>
<dbReference type="SMART" id="SM00248">
    <property type="entry name" value="ANK"/>
    <property type="match status" value="4"/>
</dbReference>
<gene>
    <name evidence="5" type="ORF">B0T20DRAFT_470418</name>
</gene>
<evidence type="ECO:0000256" key="2">
    <source>
        <dbReference type="PROSITE-ProRule" id="PRU00023"/>
    </source>
</evidence>
<accession>A0AAE0PBD5</accession>
<evidence type="ECO:0000256" key="1">
    <source>
        <dbReference type="ARBA" id="ARBA00022737"/>
    </source>
</evidence>
<dbReference type="EMBL" id="JAUTDP010000008">
    <property type="protein sequence ID" value="KAK3396763.1"/>
    <property type="molecule type" value="Genomic_DNA"/>
</dbReference>
<keyword evidence="2" id="KW-0040">ANK repeat</keyword>
<protein>
    <recommendedName>
        <fullName evidence="4">Nephrocystin 3-like N-terminal domain-containing protein</fullName>
    </recommendedName>
</protein>
<proteinExistence type="predicted"/>
<reference evidence="5" key="1">
    <citation type="journal article" date="2023" name="Mol. Phylogenet. Evol.">
        <title>Genome-scale phylogeny and comparative genomics of the fungal order Sordariales.</title>
        <authorList>
            <person name="Hensen N."/>
            <person name="Bonometti L."/>
            <person name="Westerberg I."/>
            <person name="Brannstrom I.O."/>
            <person name="Guillou S."/>
            <person name="Cros-Aarteil S."/>
            <person name="Calhoun S."/>
            <person name="Haridas S."/>
            <person name="Kuo A."/>
            <person name="Mondo S."/>
            <person name="Pangilinan J."/>
            <person name="Riley R."/>
            <person name="LaButti K."/>
            <person name="Andreopoulos B."/>
            <person name="Lipzen A."/>
            <person name="Chen C."/>
            <person name="Yan M."/>
            <person name="Daum C."/>
            <person name="Ng V."/>
            <person name="Clum A."/>
            <person name="Steindorff A."/>
            <person name="Ohm R.A."/>
            <person name="Martin F."/>
            <person name="Silar P."/>
            <person name="Natvig D.O."/>
            <person name="Lalanne C."/>
            <person name="Gautier V."/>
            <person name="Ament-Velasquez S.L."/>
            <person name="Kruys A."/>
            <person name="Hutchinson M.I."/>
            <person name="Powell A.J."/>
            <person name="Barry K."/>
            <person name="Miller A.N."/>
            <person name="Grigoriev I.V."/>
            <person name="Debuchy R."/>
            <person name="Gladieux P."/>
            <person name="Hiltunen Thoren M."/>
            <person name="Johannesson H."/>
        </authorList>
    </citation>
    <scope>NUCLEOTIDE SEQUENCE</scope>
    <source>
        <strain evidence="5">FGSC 1904</strain>
    </source>
</reference>
<dbReference type="Pfam" id="PF12796">
    <property type="entry name" value="Ank_2"/>
    <property type="match status" value="1"/>
</dbReference>
<dbReference type="SUPFAM" id="SSF48403">
    <property type="entry name" value="Ankyrin repeat"/>
    <property type="match status" value="1"/>
</dbReference>
<dbReference type="PROSITE" id="PS50297">
    <property type="entry name" value="ANK_REP_REGION"/>
    <property type="match status" value="1"/>
</dbReference>
<feature type="repeat" description="ANK" evidence="2">
    <location>
        <begin position="681"/>
        <end position="709"/>
    </location>
</feature>
<evidence type="ECO:0000256" key="3">
    <source>
        <dbReference type="SAM" id="MobiDB-lite"/>
    </source>
</evidence>
<evidence type="ECO:0000313" key="5">
    <source>
        <dbReference type="EMBL" id="KAK3396763.1"/>
    </source>
</evidence>
<dbReference type="InterPro" id="IPR002110">
    <property type="entry name" value="Ankyrin_rpt"/>
</dbReference>
<sequence length="899" mass="102744">MLRLVLRNNRVYRLRGSIRDPLNRIFLRQGILRLRGSRFGGAAVAFFYLRRSQEFSNAAQSRLDDILRALLSQLIDQDPDLTDKITSKSGNNSLRLEDPGVMQDIVHQAVERRTMLYLVLDGLDECWNEEEEESVITWFLRLSQSVPGLRIMFAGQRDNVTDRLLSSQPSVSLDKSSEHCQDIENYCRVQAAAIRIKFKAEQSMERKIVELVSKGADGMFLFARIVLQHLIRQKTRAALYRALEPGVFPKTLEEAYRKVDERVFEDDEDEERGATASRILGYVIACKRTLFWREIQAFFCIDASNGEANYDERLADSYKKLCSSFLDSNSDTQKFDGPEDEVILVHETAREFLIRRNRVNLHQQNYQLAVFCFQYLTSPPFTLGVTEDDILSHAKQGYYALQDYTVQYWFDHVLECVTFLDPMSHWDKCQDILQLALAFLKSYGHRDKMQEVLQAETYTQLAEAIKENVPIHGQERNSYFCIDIRTESLRQKIAKMDFGALTAEEQHIFVSLFGPRRSYKCSKPWCGFFKGGLESEASRENHIIEHDFPYRCAYQGCFGFDFGFSTEDSLQNHNVKVHALEDLADSFPKLHMSSASDANADDSSLHAAYRRGDIERVKELLESDEGKKQLNIEQFNRKFNGTGHRPDFAAYPLEIAAFGGHKEVCDLLIANGASVDGHGFPLYCAASRGHLEICELLISRGANVNPVKKKIVDLLLHQESIKPNIKSFGSKRTAAQQAALHGNLATLRVMQASGKVDMSGVLQATCREASSYTYLGTLKYLLQNGYAHQANEEFLSDVKRLAIELWYVTAARDKNTRTKRSPFLISIMEYPKWRIRRSAWSDFLASRQEAGRVKNTKLEEAVDRFVKRIEDNRSTAIIDDEPQEDGESRAVSLPMATED</sequence>
<dbReference type="InterPro" id="IPR027417">
    <property type="entry name" value="P-loop_NTPase"/>
</dbReference>
<keyword evidence="1" id="KW-0677">Repeat</keyword>
<dbReference type="Pfam" id="PF24883">
    <property type="entry name" value="NPHP3_N"/>
    <property type="match status" value="1"/>
</dbReference>
<dbReference type="InterPro" id="IPR056884">
    <property type="entry name" value="NPHP3-like_N"/>
</dbReference>
<organism evidence="5 6">
    <name type="scientific">Sordaria brevicollis</name>
    <dbReference type="NCBI Taxonomy" id="83679"/>
    <lineage>
        <taxon>Eukaryota</taxon>
        <taxon>Fungi</taxon>
        <taxon>Dikarya</taxon>
        <taxon>Ascomycota</taxon>
        <taxon>Pezizomycotina</taxon>
        <taxon>Sordariomycetes</taxon>
        <taxon>Sordariomycetidae</taxon>
        <taxon>Sordariales</taxon>
        <taxon>Sordariaceae</taxon>
        <taxon>Sordaria</taxon>
    </lineage>
</organism>
<dbReference type="PROSITE" id="PS50088">
    <property type="entry name" value="ANK_REPEAT"/>
    <property type="match status" value="1"/>
</dbReference>
<reference evidence="5" key="2">
    <citation type="submission" date="2023-07" db="EMBL/GenBank/DDBJ databases">
        <authorList>
            <consortium name="Lawrence Berkeley National Laboratory"/>
            <person name="Haridas S."/>
            <person name="Hensen N."/>
            <person name="Bonometti L."/>
            <person name="Westerberg I."/>
            <person name="Brannstrom I.O."/>
            <person name="Guillou S."/>
            <person name="Cros-Aarteil S."/>
            <person name="Calhoun S."/>
            <person name="Kuo A."/>
            <person name="Mondo S."/>
            <person name="Pangilinan J."/>
            <person name="Riley R."/>
            <person name="LaButti K."/>
            <person name="Andreopoulos B."/>
            <person name="Lipzen A."/>
            <person name="Chen C."/>
            <person name="Yanf M."/>
            <person name="Daum C."/>
            <person name="Ng V."/>
            <person name="Clum A."/>
            <person name="Steindorff A."/>
            <person name="Ohm R."/>
            <person name="Martin F."/>
            <person name="Silar P."/>
            <person name="Natvig D."/>
            <person name="Lalanne C."/>
            <person name="Gautier V."/>
            <person name="Ament-velasquez S.L."/>
            <person name="Kruys A."/>
            <person name="Hutchinson M.I."/>
            <person name="Powell A.J."/>
            <person name="Barry K."/>
            <person name="Miller A.N."/>
            <person name="Grigoriev I.V."/>
            <person name="Debuchy R."/>
            <person name="Gladieux P."/>
            <person name="Thoren M.H."/>
            <person name="Johannesson H."/>
        </authorList>
    </citation>
    <scope>NUCLEOTIDE SEQUENCE</scope>
    <source>
        <strain evidence="5">FGSC 1904</strain>
    </source>
</reference>
<evidence type="ECO:0000259" key="4">
    <source>
        <dbReference type="Pfam" id="PF24883"/>
    </source>
</evidence>